<proteinExistence type="predicted"/>
<dbReference type="EMBL" id="CAJHJT010000045">
    <property type="protein sequence ID" value="CAD7011090.1"/>
    <property type="molecule type" value="Genomic_DNA"/>
</dbReference>
<protein>
    <submittedName>
        <fullName evidence="1">(Mediterranean fruit fly) hypothetical protein</fullName>
    </submittedName>
</protein>
<accession>A0A811V544</accession>
<gene>
    <name evidence="1" type="ORF">CCAP1982_LOCUS19216</name>
</gene>
<evidence type="ECO:0000313" key="2">
    <source>
        <dbReference type="Proteomes" id="UP000606786"/>
    </source>
</evidence>
<name>A0A811V544_CERCA</name>
<keyword evidence="2" id="KW-1185">Reference proteome</keyword>
<comment type="caution">
    <text evidence="1">The sequence shown here is derived from an EMBL/GenBank/DDBJ whole genome shotgun (WGS) entry which is preliminary data.</text>
</comment>
<reference evidence="1" key="1">
    <citation type="submission" date="2020-11" db="EMBL/GenBank/DDBJ databases">
        <authorList>
            <person name="Whitehead M."/>
        </authorList>
    </citation>
    <scope>NUCLEOTIDE SEQUENCE</scope>
    <source>
        <strain evidence="1">EGII</strain>
    </source>
</reference>
<sequence>HAYGWKFRKTLVQRWAWLGGSAARGGLACAARKIHNEQFKSNQWQQWKAIGAQIAGEDSFT</sequence>
<feature type="non-terminal residue" evidence="1">
    <location>
        <position position="61"/>
    </location>
</feature>
<evidence type="ECO:0000313" key="1">
    <source>
        <dbReference type="EMBL" id="CAD7011090.1"/>
    </source>
</evidence>
<organism evidence="1 2">
    <name type="scientific">Ceratitis capitata</name>
    <name type="common">Mediterranean fruit fly</name>
    <name type="synonym">Tephritis capitata</name>
    <dbReference type="NCBI Taxonomy" id="7213"/>
    <lineage>
        <taxon>Eukaryota</taxon>
        <taxon>Metazoa</taxon>
        <taxon>Ecdysozoa</taxon>
        <taxon>Arthropoda</taxon>
        <taxon>Hexapoda</taxon>
        <taxon>Insecta</taxon>
        <taxon>Pterygota</taxon>
        <taxon>Neoptera</taxon>
        <taxon>Endopterygota</taxon>
        <taxon>Diptera</taxon>
        <taxon>Brachycera</taxon>
        <taxon>Muscomorpha</taxon>
        <taxon>Tephritoidea</taxon>
        <taxon>Tephritidae</taxon>
        <taxon>Ceratitis</taxon>
        <taxon>Ceratitis</taxon>
    </lineage>
</organism>
<dbReference type="AlphaFoldDB" id="A0A811V544"/>
<feature type="non-terminal residue" evidence="1">
    <location>
        <position position="1"/>
    </location>
</feature>
<dbReference type="Proteomes" id="UP000606786">
    <property type="component" value="Unassembled WGS sequence"/>
</dbReference>